<evidence type="ECO:0000256" key="6">
    <source>
        <dbReference type="ARBA" id="ARBA00023316"/>
    </source>
</evidence>
<evidence type="ECO:0000256" key="4">
    <source>
        <dbReference type="ARBA" id="ARBA00023136"/>
    </source>
</evidence>
<dbReference type="Gene3D" id="3.30.1490.480">
    <property type="entry name" value="Endolytic murein transglycosylase"/>
    <property type="match status" value="1"/>
</dbReference>
<dbReference type="NCBIfam" id="TIGR00247">
    <property type="entry name" value="endolytic transglycosylase MltG"/>
    <property type="match status" value="1"/>
</dbReference>
<dbReference type="PANTHER" id="PTHR30518">
    <property type="entry name" value="ENDOLYTIC MUREIN TRANSGLYCOSYLASE"/>
    <property type="match status" value="1"/>
</dbReference>
<dbReference type="GO" id="GO:0016829">
    <property type="term" value="F:lyase activity"/>
    <property type="evidence" value="ECO:0007669"/>
    <property type="project" value="UniProtKB-KW"/>
</dbReference>
<dbReference type="Pfam" id="PF02618">
    <property type="entry name" value="YceG"/>
    <property type="match status" value="1"/>
</dbReference>
<keyword evidence="6" id="KW-0961">Cell wall biogenesis/degradation</keyword>
<organism evidence="7">
    <name type="scientific">bioreactor metagenome</name>
    <dbReference type="NCBI Taxonomy" id="1076179"/>
    <lineage>
        <taxon>unclassified sequences</taxon>
        <taxon>metagenomes</taxon>
        <taxon>ecological metagenomes</taxon>
    </lineage>
</organism>
<dbReference type="Gene3D" id="3.30.160.60">
    <property type="entry name" value="Classic Zinc Finger"/>
    <property type="match status" value="1"/>
</dbReference>
<dbReference type="AlphaFoldDB" id="A0A644VV14"/>
<dbReference type="HAMAP" id="MF_02065">
    <property type="entry name" value="MltG"/>
    <property type="match status" value="1"/>
</dbReference>
<dbReference type="EC" id="4.2.2.-" evidence="7"/>
<dbReference type="EMBL" id="VSSQ01000459">
    <property type="protein sequence ID" value="MPL95241.1"/>
    <property type="molecule type" value="Genomic_DNA"/>
</dbReference>
<dbReference type="InterPro" id="IPR003770">
    <property type="entry name" value="MLTG-like"/>
</dbReference>
<keyword evidence="3" id="KW-1133">Transmembrane helix</keyword>
<dbReference type="PANTHER" id="PTHR30518:SF2">
    <property type="entry name" value="ENDOLYTIC MUREIN TRANSGLYCOSYLASE"/>
    <property type="match status" value="1"/>
</dbReference>
<evidence type="ECO:0000313" key="7">
    <source>
        <dbReference type="EMBL" id="MPL95241.1"/>
    </source>
</evidence>
<keyword evidence="5 7" id="KW-0456">Lyase</keyword>
<gene>
    <name evidence="7" type="primary">mltG_11</name>
    <name evidence="7" type="ORF">SDC9_41411</name>
</gene>
<sequence>MSKRFLPIIAGLVLALAVAGYWYMNYSNNNASLATGQKIQFVVKPGMTTADIANMLHKLKLINTPESFRMAAKLRGLDNSLQAGEYEIITGMSNKDIVEILSKGEVRYSVFTVPEAYTINQIAAKLEKEGLGSAAAFKNAAKNYTPYSYMETNDPNVIYKAEGFAYPATYYLTTGIDEKDILNLMVKEFNGRLTTELREQAKKEKIKIRDLVNIAAMVEQEAVFPEERPLIAGVFLKRLSIYMPIQSDTTIQYILGVQKENLTIADTKIKSPYNTYQHIGLPPGPIGNPSIDAINAVLNAEQTDFLYFVADKKGHHQFTKTYAEHLQKIDDISAEK</sequence>
<keyword evidence="4" id="KW-0472">Membrane</keyword>
<evidence type="ECO:0000256" key="3">
    <source>
        <dbReference type="ARBA" id="ARBA00022989"/>
    </source>
</evidence>
<reference evidence="7" key="1">
    <citation type="submission" date="2019-08" db="EMBL/GenBank/DDBJ databases">
        <authorList>
            <person name="Kucharzyk K."/>
            <person name="Murdoch R.W."/>
            <person name="Higgins S."/>
            <person name="Loffler F."/>
        </authorList>
    </citation>
    <scope>NUCLEOTIDE SEQUENCE</scope>
</reference>
<comment type="caution">
    <text evidence="7">The sequence shown here is derived from an EMBL/GenBank/DDBJ whole genome shotgun (WGS) entry which is preliminary data.</text>
</comment>
<accession>A0A644VV14</accession>
<dbReference type="CDD" id="cd08010">
    <property type="entry name" value="MltG_like"/>
    <property type="match status" value="1"/>
</dbReference>
<protein>
    <submittedName>
        <fullName evidence="7">Endolytic murein transglycosylase</fullName>
        <ecNumber evidence="7">4.2.2.-</ecNumber>
    </submittedName>
</protein>
<evidence type="ECO:0000256" key="2">
    <source>
        <dbReference type="ARBA" id="ARBA00022692"/>
    </source>
</evidence>
<evidence type="ECO:0000256" key="5">
    <source>
        <dbReference type="ARBA" id="ARBA00023239"/>
    </source>
</evidence>
<dbReference type="GO" id="GO:0071555">
    <property type="term" value="P:cell wall organization"/>
    <property type="evidence" value="ECO:0007669"/>
    <property type="project" value="UniProtKB-KW"/>
</dbReference>
<keyword evidence="1" id="KW-1003">Cell membrane</keyword>
<evidence type="ECO:0000256" key="1">
    <source>
        <dbReference type="ARBA" id="ARBA00022475"/>
    </source>
</evidence>
<proteinExistence type="inferred from homology"/>
<name>A0A644VV14_9ZZZZ</name>
<keyword evidence="2" id="KW-0812">Transmembrane</keyword>